<organism evidence="2 3">
    <name type="scientific">Ensete ventricosum</name>
    <name type="common">Abyssinian banana</name>
    <name type="synonym">Musa ensete</name>
    <dbReference type="NCBI Taxonomy" id="4639"/>
    <lineage>
        <taxon>Eukaryota</taxon>
        <taxon>Viridiplantae</taxon>
        <taxon>Streptophyta</taxon>
        <taxon>Embryophyta</taxon>
        <taxon>Tracheophyta</taxon>
        <taxon>Spermatophyta</taxon>
        <taxon>Magnoliopsida</taxon>
        <taxon>Liliopsida</taxon>
        <taxon>Zingiberales</taxon>
        <taxon>Musaceae</taxon>
        <taxon>Ensete</taxon>
    </lineage>
</organism>
<evidence type="ECO:0000256" key="1">
    <source>
        <dbReference type="SAM" id="MobiDB-lite"/>
    </source>
</evidence>
<sequence length="144" mass="16777">MCSYQSTLRRLAMVMIKRGMRRRKKITRRTRKRRKIRAREAPKKVWSDQRKGEERVSSQRQSNLGACDRCHRRGWGVGLLLDAGKVALSTSMRLTLMADSSGMKSIRRSRSSSWGLREIPRTGPRRTRRVRHLLEDLLVGVMSQ</sequence>
<evidence type="ECO:0000313" key="3">
    <source>
        <dbReference type="Proteomes" id="UP000287651"/>
    </source>
</evidence>
<dbReference type="AlphaFoldDB" id="A0A426YKS3"/>
<name>A0A426YKS3_ENSVE</name>
<gene>
    <name evidence="2" type="ORF">B296_00047378</name>
</gene>
<evidence type="ECO:0000313" key="2">
    <source>
        <dbReference type="EMBL" id="RRT52342.1"/>
    </source>
</evidence>
<feature type="compositionally biased region" description="Basic residues" evidence="1">
    <location>
        <begin position="27"/>
        <end position="37"/>
    </location>
</feature>
<comment type="caution">
    <text evidence="2">The sequence shown here is derived from an EMBL/GenBank/DDBJ whole genome shotgun (WGS) entry which is preliminary data.</text>
</comment>
<accession>A0A426YKS3</accession>
<reference evidence="2 3" key="1">
    <citation type="journal article" date="2014" name="Agronomy (Basel)">
        <title>A Draft Genome Sequence for Ensete ventricosum, the Drought-Tolerant Tree Against Hunger.</title>
        <authorList>
            <person name="Harrison J."/>
            <person name="Moore K.A."/>
            <person name="Paszkiewicz K."/>
            <person name="Jones T."/>
            <person name="Grant M."/>
            <person name="Ambacheew D."/>
            <person name="Muzemil S."/>
            <person name="Studholme D.J."/>
        </authorList>
    </citation>
    <scope>NUCLEOTIDE SEQUENCE [LARGE SCALE GENOMIC DNA]</scope>
</reference>
<dbReference type="Proteomes" id="UP000287651">
    <property type="component" value="Unassembled WGS sequence"/>
</dbReference>
<protein>
    <submittedName>
        <fullName evidence="2">Uncharacterized protein</fullName>
    </submittedName>
</protein>
<dbReference type="EMBL" id="AMZH03011716">
    <property type="protein sequence ID" value="RRT52342.1"/>
    <property type="molecule type" value="Genomic_DNA"/>
</dbReference>
<proteinExistence type="predicted"/>
<feature type="region of interest" description="Disordered" evidence="1">
    <location>
        <begin position="27"/>
        <end position="63"/>
    </location>
</feature>
<feature type="compositionally biased region" description="Basic and acidic residues" evidence="1">
    <location>
        <begin position="38"/>
        <end position="57"/>
    </location>
</feature>